<evidence type="ECO:0000313" key="1">
    <source>
        <dbReference type="EMBL" id="SMA48860.1"/>
    </source>
</evidence>
<dbReference type="Pfam" id="PF06277">
    <property type="entry name" value="EutA"/>
    <property type="match status" value="1"/>
</dbReference>
<dbReference type="InterPro" id="IPR043129">
    <property type="entry name" value="ATPase_NBD"/>
</dbReference>
<reference evidence="1 2" key="1">
    <citation type="submission" date="2017-03" db="EMBL/GenBank/DDBJ databases">
        <authorList>
            <person name="Afonso C.L."/>
            <person name="Miller P.J."/>
            <person name="Scott M.A."/>
            <person name="Spackman E."/>
            <person name="Goraichik I."/>
            <person name="Dimitrov K.M."/>
            <person name="Suarez D.L."/>
            <person name="Swayne D.E."/>
        </authorList>
    </citation>
    <scope>NUCLEOTIDE SEQUENCE [LARGE SCALE GENOMIC DNA]</scope>
    <source>
        <strain evidence="1">SB41UT1</strain>
    </source>
</reference>
<name>A0A1X7AM08_9GAMM</name>
<dbReference type="SUPFAM" id="SSF53067">
    <property type="entry name" value="Actin-like ATPase domain"/>
    <property type="match status" value="1"/>
</dbReference>
<dbReference type="Proteomes" id="UP000196573">
    <property type="component" value="Unassembled WGS sequence"/>
</dbReference>
<dbReference type="EMBL" id="FWPT01000006">
    <property type="protein sequence ID" value="SMA48860.1"/>
    <property type="molecule type" value="Genomic_DNA"/>
</dbReference>
<gene>
    <name evidence="1" type="ORF">EHSB41UT_02936</name>
</gene>
<sequence length="468" mass="50243">MIGLDFGSTTSRAMIARTRVGQNRFSGTLGAGTPEIIYRSEPLFTPFVDDVLHVEDVLACLELWLKQSGTCAEDIFCGGLIITGLAARGSNAETIAAAVEQRLCNFIVATAADAGLESWLAYMGNTQRMSQAFPRSQFMNLDIGGGTTNIAVGRNGNVSEVGCFHIGARHFRFQPGSYTLAGVSEIGRQLADYYGFSAEVGRPMVRSCRHLILDLYIDALLAIVHGDQAFFQCLPGSLLVDLPSGWQGGEDLSLTFSGGVGELLYKVSEGGALPATIAAFGDLGIDLAERILQEPELCRHLKGHVPENRGQSTVYGLAIHSAEISGHSVHLPSPSLLPLRHLPVIGRLCISASKDDVAQAIAMAARCTAGSCLQIIPEAGSYPSLMDVRRLGQHLAEQLKSGIINADTPLLLIAPMDFGKVLGSYATEWGRIPVTLIVVDEVQERSVQFVSLGCARNYVIPVYYYGMH</sequence>
<evidence type="ECO:0000313" key="2">
    <source>
        <dbReference type="Proteomes" id="UP000196573"/>
    </source>
</evidence>
<accession>A0A1X7AM08</accession>
<keyword evidence="2" id="KW-1185">Reference proteome</keyword>
<proteinExistence type="predicted"/>
<dbReference type="OrthoDB" id="1542at2"/>
<dbReference type="RefSeq" id="WP_087111158.1">
    <property type="nucleotide sequence ID" value="NZ_CBCSCN010000006.1"/>
</dbReference>
<protein>
    <submittedName>
        <fullName evidence="1">Reactivating factor for ethanolamine ammonia lyase</fullName>
    </submittedName>
</protein>
<keyword evidence="1" id="KW-0456">Lyase</keyword>
<dbReference type="InterPro" id="IPR009377">
    <property type="entry name" value="EutA"/>
</dbReference>
<organism evidence="1 2">
    <name type="scientific">Parendozoicomonas haliclonae</name>
    <dbReference type="NCBI Taxonomy" id="1960125"/>
    <lineage>
        <taxon>Bacteria</taxon>
        <taxon>Pseudomonadati</taxon>
        <taxon>Pseudomonadota</taxon>
        <taxon>Gammaproteobacteria</taxon>
        <taxon>Oceanospirillales</taxon>
        <taxon>Endozoicomonadaceae</taxon>
        <taxon>Parendozoicomonas</taxon>
    </lineage>
</organism>
<dbReference type="GO" id="GO:0016829">
    <property type="term" value="F:lyase activity"/>
    <property type="evidence" value="ECO:0007669"/>
    <property type="project" value="UniProtKB-KW"/>
</dbReference>
<dbReference type="AlphaFoldDB" id="A0A1X7AM08"/>